<evidence type="ECO:0000313" key="7">
    <source>
        <dbReference type="EMBL" id="CAG5032884.1"/>
    </source>
</evidence>
<accession>A0A8S3XQ46</accession>
<dbReference type="EMBL" id="CAJQZP010001245">
    <property type="protein sequence ID" value="CAG5032884.1"/>
    <property type="molecule type" value="Genomic_DNA"/>
</dbReference>
<dbReference type="GO" id="GO:0008270">
    <property type="term" value="F:zinc ion binding"/>
    <property type="evidence" value="ECO:0007669"/>
    <property type="project" value="UniProtKB-KW"/>
</dbReference>
<keyword evidence="3" id="KW-0862">Zinc</keyword>
<dbReference type="InterPro" id="IPR006612">
    <property type="entry name" value="THAP_Znf"/>
</dbReference>
<feature type="domain" description="THAP-type" evidence="6">
    <location>
        <begin position="1"/>
        <end position="79"/>
    </location>
</feature>
<keyword evidence="4 5" id="KW-0238">DNA-binding</keyword>
<dbReference type="Pfam" id="PF05485">
    <property type="entry name" value="THAP"/>
    <property type="match status" value="1"/>
</dbReference>
<comment type="caution">
    <text evidence="7">The sequence shown here is derived from an EMBL/GenBank/DDBJ whole genome shotgun (WGS) entry which is preliminary data.</text>
</comment>
<evidence type="ECO:0000256" key="3">
    <source>
        <dbReference type="ARBA" id="ARBA00022833"/>
    </source>
</evidence>
<sequence>MKSSLLKVREKRNNIDRSFFRFSKEEIRCKQWVHAAGRPELINKTVEILNKTYFICDFHFQATDRLVKKLKTDVIPTLNLPYQENVNPTKSTQTEDIIPEKSSTNEATSQTCTFLIENTDSSTQTTQNLSANTPRKRKLLSDLRTERKIRKILETQQQCAFQKDTNMSPQLQKINQLSDPS</sequence>
<protein>
    <submittedName>
        <fullName evidence="7">(apollo) hypothetical protein</fullName>
    </submittedName>
</protein>
<evidence type="ECO:0000256" key="2">
    <source>
        <dbReference type="ARBA" id="ARBA00022771"/>
    </source>
</evidence>
<proteinExistence type="predicted"/>
<gene>
    <name evidence="7" type="ORF">PAPOLLO_LOCUS19988</name>
</gene>
<evidence type="ECO:0000313" key="8">
    <source>
        <dbReference type="Proteomes" id="UP000691718"/>
    </source>
</evidence>
<dbReference type="OrthoDB" id="8948150at2759"/>
<organism evidence="7 8">
    <name type="scientific">Parnassius apollo</name>
    <name type="common">Apollo butterfly</name>
    <name type="synonym">Papilio apollo</name>
    <dbReference type="NCBI Taxonomy" id="110799"/>
    <lineage>
        <taxon>Eukaryota</taxon>
        <taxon>Metazoa</taxon>
        <taxon>Ecdysozoa</taxon>
        <taxon>Arthropoda</taxon>
        <taxon>Hexapoda</taxon>
        <taxon>Insecta</taxon>
        <taxon>Pterygota</taxon>
        <taxon>Neoptera</taxon>
        <taxon>Endopterygota</taxon>
        <taxon>Lepidoptera</taxon>
        <taxon>Glossata</taxon>
        <taxon>Ditrysia</taxon>
        <taxon>Papilionoidea</taxon>
        <taxon>Papilionidae</taxon>
        <taxon>Parnassiinae</taxon>
        <taxon>Parnassini</taxon>
        <taxon>Parnassius</taxon>
        <taxon>Parnassius</taxon>
    </lineage>
</organism>
<dbReference type="SMART" id="SM00692">
    <property type="entry name" value="DM3"/>
    <property type="match status" value="1"/>
</dbReference>
<name>A0A8S3XQ46_PARAO</name>
<dbReference type="GO" id="GO:0003677">
    <property type="term" value="F:DNA binding"/>
    <property type="evidence" value="ECO:0007669"/>
    <property type="project" value="UniProtKB-UniRule"/>
</dbReference>
<dbReference type="Proteomes" id="UP000691718">
    <property type="component" value="Unassembled WGS sequence"/>
</dbReference>
<keyword evidence="8" id="KW-1185">Reference proteome</keyword>
<reference evidence="7" key="1">
    <citation type="submission" date="2021-04" db="EMBL/GenBank/DDBJ databases">
        <authorList>
            <person name="Tunstrom K."/>
        </authorList>
    </citation>
    <scope>NUCLEOTIDE SEQUENCE</scope>
</reference>
<dbReference type="AlphaFoldDB" id="A0A8S3XQ46"/>
<evidence type="ECO:0000256" key="5">
    <source>
        <dbReference type="PROSITE-ProRule" id="PRU00309"/>
    </source>
</evidence>
<evidence type="ECO:0000256" key="1">
    <source>
        <dbReference type="ARBA" id="ARBA00022723"/>
    </source>
</evidence>
<keyword evidence="1" id="KW-0479">Metal-binding</keyword>
<evidence type="ECO:0000256" key="4">
    <source>
        <dbReference type="ARBA" id="ARBA00023125"/>
    </source>
</evidence>
<dbReference type="PROSITE" id="PS50950">
    <property type="entry name" value="ZF_THAP"/>
    <property type="match status" value="1"/>
</dbReference>
<evidence type="ECO:0000259" key="6">
    <source>
        <dbReference type="PROSITE" id="PS50950"/>
    </source>
</evidence>
<keyword evidence="2 5" id="KW-0863">Zinc-finger</keyword>
<dbReference type="SMART" id="SM00980">
    <property type="entry name" value="THAP"/>
    <property type="match status" value="1"/>
</dbReference>